<proteinExistence type="inferred from homology"/>
<evidence type="ECO:0000313" key="4">
    <source>
        <dbReference type="EMBL" id="TCD11883.1"/>
    </source>
</evidence>
<dbReference type="InterPro" id="IPR050201">
    <property type="entry name" value="Bacterial_glucokinase"/>
</dbReference>
<evidence type="ECO:0000256" key="1">
    <source>
        <dbReference type="ARBA" id="ARBA00022679"/>
    </source>
</evidence>
<dbReference type="Gene3D" id="3.30.420.40">
    <property type="match status" value="1"/>
</dbReference>
<accession>A0A4R0P4T6</accession>
<dbReference type="PANTHER" id="PTHR47690">
    <property type="entry name" value="GLUCOKINASE"/>
    <property type="match status" value="1"/>
</dbReference>
<comment type="similarity">
    <text evidence="3">Belongs to the bacterial glucokinase family.</text>
</comment>
<dbReference type="AlphaFoldDB" id="A0A4R0P4T6"/>
<evidence type="ECO:0000256" key="3">
    <source>
        <dbReference type="RuleBase" id="RU004046"/>
    </source>
</evidence>
<keyword evidence="5" id="KW-1185">Reference proteome</keyword>
<dbReference type="Pfam" id="PF02685">
    <property type="entry name" value="Glucokinase"/>
    <property type="match status" value="1"/>
</dbReference>
<comment type="caution">
    <text evidence="4">The sequence shown here is derived from an EMBL/GenBank/DDBJ whole genome shotgun (WGS) entry which is preliminary data.</text>
</comment>
<keyword evidence="1" id="KW-0808">Transferase</keyword>
<reference evidence="4 5" key="1">
    <citation type="journal article" date="2015" name="Antonie Van Leeuwenhoek">
        <title>Oricola cellulosilytica gen. nov., sp. nov., a cellulose-degrading bacterium of the family Phyllobacteriaceae isolated from surface seashore water, and emended descriptions of Mesorhizobium loti and Phyllobacterium myrsinacearum.</title>
        <authorList>
            <person name="Hameed A."/>
            <person name="Shahina M."/>
            <person name="Lai W.A."/>
            <person name="Lin S.Y."/>
            <person name="Young L.S."/>
            <person name="Liu Y.C."/>
            <person name="Hsu Y.H."/>
            <person name="Young C.C."/>
        </authorList>
    </citation>
    <scope>NUCLEOTIDE SEQUENCE [LARGE SCALE GENOMIC DNA]</scope>
    <source>
        <strain evidence="4 5">KCTC 52183</strain>
    </source>
</reference>
<keyword evidence="2" id="KW-0418">Kinase</keyword>
<dbReference type="CDD" id="cd24008">
    <property type="entry name" value="ASKHA_NBD_GLK"/>
    <property type="match status" value="1"/>
</dbReference>
<protein>
    <recommendedName>
        <fullName evidence="6">Glucokinase</fullName>
    </recommendedName>
</protein>
<sequence length="326" mass="34778">MQTAKRKALIGDIGGTHARFAISDIDELSVEHFAVFETKMFDSLQDAVRHYLASVPTRPPTAGFAIAGSVSGETIRLSRAPWTFARSDIADVCGTPHIHFLNDFEALALALPYLKKHDLHEIAGGDRDERGVRLVLGPGSGFGCATLSPAGRGWKSIPGFLGDASFGATDEWELAIRDEVAAAYDDAPLHEVLSGRGLETIYRVRNRLTGRGGEAIPAIEIIKAAEEEDESAVETLDCFISIFARYAGDVALTVGASGGIYLAGGIVPKILPALAKPGFLKRLHGSGGRSNYLTDLPVHAILSYDVGLRGVALALSDRFPMHSLSV</sequence>
<dbReference type="EMBL" id="SJST01000008">
    <property type="protein sequence ID" value="TCD11883.1"/>
    <property type="molecule type" value="Genomic_DNA"/>
</dbReference>
<organism evidence="4 5">
    <name type="scientific">Oricola cellulosilytica</name>
    <dbReference type="NCBI Taxonomy" id="1429082"/>
    <lineage>
        <taxon>Bacteria</taxon>
        <taxon>Pseudomonadati</taxon>
        <taxon>Pseudomonadota</taxon>
        <taxon>Alphaproteobacteria</taxon>
        <taxon>Hyphomicrobiales</taxon>
        <taxon>Ahrensiaceae</taxon>
        <taxon>Oricola</taxon>
    </lineage>
</organism>
<evidence type="ECO:0008006" key="6">
    <source>
        <dbReference type="Google" id="ProtNLM"/>
    </source>
</evidence>
<name>A0A4R0P4T6_9HYPH</name>
<dbReference type="PANTHER" id="PTHR47690:SF1">
    <property type="entry name" value="GLUCOKINASE"/>
    <property type="match status" value="1"/>
</dbReference>
<dbReference type="GO" id="GO:0005829">
    <property type="term" value="C:cytosol"/>
    <property type="evidence" value="ECO:0007669"/>
    <property type="project" value="TreeGrafter"/>
</dbReference>
<gene>
    <name evidence="4" type="ORF">E0D97_16250</name>
</gene>
<dbReference type="InterPro" id="IPR003836">
    <property type="entry name" value="Glucokinase"/>
</dbReference>
<dbReference type="GO" id="GO:0005524">
    <property type="term" value="F:ATP binding"/>
    <property type="evidence" value="ECO:0007669"/>
    <property type="project" value="InterPro"/>
</dbReference>
<dbReference type="SUPFAM" id="SSF53067">
    <property type="entry name" value="Actin-like ATPase domain"/>
    <property type="match status" value="1"/>
</dbReference>
<dbReference type="GO" id="GO:0006096">
    <property type="term" value="P:glycolytic process"/>
    <property type="evidence" value="ECO:0007669"/>
    <property type="project" value="InterPro"/>
</dbReference>
<dbReference type="InterPro" id="IPR043129">
    <property type="entry name" value="ATPase_NBD"/>
</dbReference>
<evidence type="ECO:0000256" key="2">
    <source>
        <dbReference type="ARBA" id="ARBA00022777"/>
    </source>
</evidence>
<dbReference type="Gene3D" id="3.40.367.20">
    <property type="match status" value="1"/>
</dbReference>
<dbReference type="GO" id="GO:0005536">
    <property type="term" value="F:D-glucose binding"/>
    <property type="evidence" value="ECO:0007669"/>
    <property type="project" value="InterPro"/>
</dbReference>
<dbReference type="RefSeq" id="WP_131570907.1">
    <property type="nucleotide sequence ID" value="NZ_JAINFK010000007.1"/>
</dbReference>
<dbReference type="OrthoDB" id="9800595at2"/>
<evidence type="ECO:0000313" key="5">
    <source>
        <dbReference type="Proteomes" id="UP000291301"/>
    </source>
</evidence>
<dbReference type="Proteomes" id="UP000291301">
    <property type="component" value="Unassembled WGS sequence"/>
</dbReference>
<dbReference type="GO" id="GO:0004340">
    <property type="term" value="F:glucokinase activity"/>
    <property type="evidence" value="ECO:0007669"/>
    <property type="project" value="InterPro"/>
</dbReference>